<dbReference type="EMBL" id="JBHMFA010000006">
    <property type="protein sequence ID" value="MFB9105370.1"/>
    <property type="molecule type" value="Genomic_DNA"/>
</dbReference>
<proteinExistence type="predicted"/>
<accession>A0ABV5H0E9</accession>
<keyword evidence="3" id="KW-1185">Reference proteome</keyword>
<gene>
    <name evidence="2" type="ORF">ACFFU1_10685</name>
</gene>
<comment type="caution">
    <text evidence="2">The sequence shown here is derived from an EMBL/GenBank/DDBJ whole genome shotgun (WGS) entry which is preliminary data.</text>
</comment>
<feature type="compositionally biased region" description="Basic and acidic residues" evidence="1">
    <location>
        <begin position="84"/>
        <end position="102"/>
    </location>
</feature>
<evidence type="ECO:0000313" key="2">
    <source>
        <dbReference type="EMBL" id="MFB9105370.1"/>
    </source>
</evidence>
<dbReference type="RefSeq" id="WP_290274321.1">
    <property type="nucleotide sequence ID" value="NZ_JAUFQP010000015.1"/>
</dbReference>
<reference evidence="2 3" key="1">
    <citation type="submission" date="2024-09" db="EMBL/GenBank/DDBJ databases">
        <authorList>
            <person name="Sun Q."/>
            <person name="Mori K."/>
        </authorList>
    </citation>
    <scope>NUCLEOTIDE SEQUENCE [LARGE SCALE GENOMIC DNA]</scope>
    <source>
        <strain evidence="2 3">CECT 8300</strain>
    </source>
</reference>
<evidence type="ECO:0000256" key="1">
    <source>
        <dbReference type="SAM" id="MobiDB-lite"/>
    </source>
</evidence>
<dbReference type="Proteomes" id="UP001589590">
    <property type="component" value="Unassembled WGS sequence"/>
</dbReference>
<feature type="region of interest" description="Disordered" evidence="1">
    <location>
        <begin position="71"/>
        <end position="102"/>
    </location>
</feature>
<protein>
    <submittedName>
        <fullName evidence="2">Uncharacterized protein</fullName>
    </submittedName>
</protein>
<evidence type="ECO:0000313" key="3">
    <source>
        <dbReference type="Proteomes" id="UP001589590"/>
    </source>
</evidence>
<sequence length="102" mass="11625">MKTSENIKNTDSTYNSNITEDDISALRKKGLRADSEDDRLLLDREESVDFEGKDLDIPKSLEPYLKSKKQLTDEENTLFGQGGETKENLEAPERANESRTEK</sequence>
<organism evidence="2 3">
    <name type="scientific">Algibacter miyuki</name>
    <dbReference type="NCBI Taxonomy" id="1306933"/>
    <lineage>
        <taxon>Bacteria</taxon>
        <taxon>Pseudomonadati</taxon>
        <taxon>Bacteroidota</taxon>
        <taxon>Flavobacteriia</taxon>
        <taxon>Flavobacteriales</taxon>
        <taxon>Flavobacteriaceae</taxon>
        <taxon>Algibacter</taxon>
    </lineage>
</organism>
<name>A0ABV5H0E9_9FLAO</name>